<evidence type="ECO:0000313" key="2">
    <source>
        <dbReference type="Proteomes" id="UP001432251"/>
    </source>
</evidence>
<proteinExistence type="predicted"/>
<name>A0ACD5AF85_9ACTN</name>
<organism evidence="1 2">
    <name type="scientific">Streptomyces citrinus</name>
    <dbReference type="NCBI Taxonomy" id="3118173"/>
    <lineage>
        <taxon>Bacteria</taxon>
        <taxon>Bacillati</taxon>
        <taxon>Actinomycetota</taxon>
        <taxon>Actinomycetes</taxon>
        <taxon>Kitasatosporales</taxon>
        <taxon>Streptomycetaceae</taxon>
        <taxon>Streptomyces</taxon>
    </lineage>
</organism>
<accession>A0ACD5AF85</accession>
<reference evidence="1" key="1">
    <citation type="journal article" date="2025" name="Int. J. Syst. Evol. Microbiol.">
        <title>Streptomyces citrinus sp. nov., with yellow diffusible pigment.</title>
        <authorList>
            <person name="He Y."/>
            <person name="Yang E."/>
            <person name="Xu J."/>
            <person name="Sun Y."/>
            <person name="Sun L."/>
        </authorList>
    </citation>
    <scope>NUCLEOTIDE SEQUENCE</scope>
    <source>
        <strain evidence="1">Q6</strain>
    </source>
</reference>
<dbReference type="Proteomes" id="UP001432251">
    <property type="component" value="Chromosome"/>
</dbReference>
<sequence length="88" mass="9404">MATNVEATAAEIEHLRVGDTAPGLAQLALTLAAVMDGKDGATAKANAGRELRAALEGLRKVAPVADQDDRVDQLSQKREERRVRARRA</sequence>
<protein>
    <submittedName>
        <fullName evidence="1">Uncharacterized protein</fullName>
    </submittedName>
</protein>
<gene>
    <name evidence="1" type="ORF">V2W30_22625</name>
</gene>
<dbReference type="EMBL" id="CP146022">
    <property type="protein sequence ID" value="WWQ65844.1"/>
    <property type="molecule type" value="Genomic_DNA"/>
</dbReference>
<evidence type="ECO:0000313" key="1">
    <source>
        <dbReference type="EMBL" id="WWQ65844.1"/>
    </source>
</evidence>
<keyword evidence="2" id="KW-1185">Reference proteome</keyword>